<keyword evidence="7" id="KW-1185">Reference proteome</keyword>
<evidence type="ECO:0000259" key="5">
    <source>
        <dbReference type="PROSITE" id="PS50887"/>
    </source>
</evidence>
<sequence>MTWESSLTFDIHHWTEQFITVASEIDDIAMEFRLSSGSGNYKNNAPKLLQALSVRLRDLTVEMDAAVSADVERKREIFKALAASEHQFRSLAGNLPAIIARWDCSGNYLYTNPWHEETFGKKASEIVGTRIPEIYDSISSGIAAVVESGKTSRLFRQMVYDELSRARIYEVSLTPERDEEGQIVSVLGIGREVTEQAAIEQKLVASERHFRTVAENLPNYLMRFTPRAQIVYLNPILATFLRLDTRDVVGKTPRQLSPKGGLDEYERKVLETAKTGNENHLELQVITEEGHPGVHEIHLVAEHDESGEVVSVLGIGDDITARRRAEQELKRALDFAEGIIAAIPDILLEVDRDGRCLNVWTKNPDRVAMRSKRLTGKTVNEVLPQGQANLVMHAIREADTQGVSYGHIILVDLPGGSRRWFEYSLAKKPGEQSSVDTFLVLSRDVTARRQTEQKLADREQEFRTLVEHSPDTVARYDSGFRRVYVNPTFAALVQGGEASLIGKTPSEYPGGPYSALHEKKLNEVFTTGKALEFESKWRRDDGVELCYLIKLAPELGERGTVVRVLAVGRDISELQMSREKIHRMAYYDQLTSLPNRTLFNERLRQTVTEAGAFHRLTGVMMIDMDQFKGVNDTLGHAAGDELLREAAVRLMACVRTSDSVARFGGDEFAILLPAVSECRVLEHIAKAIIDSFDKPFQLNGKDVFVSCSIGIALCPTDSVEPDDLMKYADSAMYHAKRSGRRSFRFYSKELTVEATARLALESELRRAIAGAELELHYQPKVSIRGNIVVGSEALLRWNRPGVGLVPPNEFIPLAEETGLISELGCWVLREACKTATELNEGEAIVHRVAINLSARQFQSYGLASHVNDILVETGCRPEWLELEITESLLLAEDEAILSTLSSFREMGLTIAIDDFGTGYSSLSYLTRFPIDTLKIDKSFVHQMTIDRRHGELVKAILSIADCLGLQVVAEGVETLEQAAFLEANGCRIVQGFLYSKPMSKASILTLPRSLVVRETSV</sequence>
<dbReference type="NCBIfam" id="TIGR00229">
    <property type="entry name" value="sensory_box"/>
    <property type="match status" value="4"/>
</dbReference>
<dbReference type="AlphaFoldDB" id="A0A7Z7FLH2"/>
<dbReference type="InterPro" id="IPR043128">
    <property type="entry name" value="Rev_trsase/Diguanyl_cyclase"/>
</dbReference>
<dbReference type="PANTHER" id="PTHR44757:SF2">
    <property type="entry name" value="BIOFILM ARCHITECTURE MAINTENANCE PROTEIN MBAA"/>
    <property type="match status" value="1"/>
</dbReference>
<evidence type="ECO:0000313" key="7">
    <source>
        <dbReference type="Proteomes" id="UP000198900"/>
    </source>
</evidence>
<comment type="caution">
    <text evidence="6">The sequence shown here is derived from an EMBL/GenBank/DDBJ whole genome shotgun (WGS) entry which is preliminary data.</text>
</comment>
<protein>
    <submittedName>
        <fullName evidence="6">PAS domain S-box-containing protein/diguanylate cyclase (GGDEF) domain-containing protein</fullName>
    </submittedName>
</protein>
<reference evidence="6" key="1">
    <citation type="submission" date="2016-10" db="EMBL/GenBank/DDBJ databases">
        <authorList>
            <person name="Varghese N."/>
            <person name="Submissions S."/>
        </authorList>
    </citation>
    <scope>NUCLEOTIDE SEQUENCE [LARGE SCALE GENOMIC DNA]</scope>
    <source>
        <strain evidence="6">YR281</strain>
    </source>
</reference>
<dbReference type="Pfam" id="PF08448">
    <property type="entry name" value="PAS_4"/>
    <property type="match status" value="4"/>
</dbReference>
<evidence type="ECO:0000259" key="4">
    <source>
        <dbReference type="PROSITE" id="PS50883"/>
    </source>
</evidence>
<feature type="domain" description="PAC" evidence="3">
    <location>
        <begin position="531"/>
        <end position="583"/>
    </location>
</feature>
<organism evidence="6 7">
    <name type="scientific">Paraburkholderia steynii</name>
    <dbReference type="NCBI Taxonomy" id="1245441"/>
    <lineage>
        <taxon>Bacteria</taxon>
        <taxon>Pseudomonadati</taxon>
        <taxon>Pseudomonadota</taxon>
        <taxon>Betaproteobacteria</taxon>
        <taxon>Burkholderiales</taxon>
        <taxon>Burkholderiaceae</taxon>
        <taxon>Paraburkholderia</taxon>
    </lineage>
</organism>
<dbReference type="FunFam" id="3.20.20.450:FF:000001">
    <property type="entry name" value="Cyclic di-GMP phosphodiesterase yahA"/>
    <property type="match status" value="1"/>
</dbReference>
<dbReference type="SMART" id="SM00052">
    <property type="entry name" value="EAL"/>
    <property type="match status" value="1"/>
</dbReference>
<dbReference type="NCBIfam" id="TIGR00254">
    <property type="entry name" value="GGDEF"/>
    <property type="match status" value="1"/>
</dbReference>
<feature type="domain" description="PAC" evidence="3">
    <location>
        <begin position="404"/>
        <end position="457"/>
    </location>
</feature>
<dbReference type="GO" id="GO:0071732">
    <property type="term" value="P:cellular response to nitric oxide"/>
    <property type="evidence" value="ECO:0007669"/>
    <property type="project" value="UniProtKB-ARBA"/>
</dbReference>
<evidence type="ECO:0000256" key="1">
    <source>
        <dbReference type="ARBA" id="ARBA00051114"/>
    </source>
</evidence>
<dbReference type="InterPro" id="IPR029787">
    <property type="entry name" value="Nucleotide_cyclase"/>
</dbReference>
<dbReference type="SUPFAM" id="SSF141868">
    <property type="entry name" value="EAL domain-like"/>
    <property type="match status" value="1"/>
</dbReference>
<dbReference type="InterPro" id="IPR000160">
    <property type="entry name" value="GGDEF_dom"/>
</dbReference>
<dbReference type="PROSITE" id="PS50883">
    <property type="entry name" value="EAL"/>
    <property type="match status" value="1"/>
</dbReference>
<dbReference type="InterPro" id="IPR035919">
    <property type="entry name" value="EAL_sf"/>
</dbReference>
<feature type="domain" description="PAS" evidence="2">
    <location>
        <begin position="84"/>
        <end position="136"/>
    </location>
</feature>
<feature type="domain" description="EAL" evidence="4">
    <location>
        <begin position="757"/>
        <end position="1011"/>
    </location>
</feature>
<dbReference type="SMART" id="SM00091">
    <property type="entry name" value="PAS"/>
    <property type="match status" value="4"/>
</dbReference>
<feature type="domain" description="PAS" evidence="2">
    <location>
        <begin position="206"/>
        <end position="252"/>
    </location>
</feature>
<feature type="domain" description="PAC" evidence="3">
    <location>
        <begin position="279"/>
        <end position="331"/>
    </location>
</feature>
<feature type="domain" description="GGDEF" evidence="5">
    <location>
        <begin position="615"/>
        <end position="748"/>
    </location>
</feature>
<dbReference type="InterPro" id="IPR035965">
    <property type="entry name" value="PAS-like_dom_sf"/>
</dbReference>
<dbReference type="Gene3D" id="3.30.70.270">
    <property type="match status" value="1"/>
</dbReference>
<dbReference type="InterPro" id="IPR013656">
    <property type="entry name" value="PAS_4"/>
</dbReference>
<dbReference type="PROSITE" id="PS50112">
    <property type="entry name" value="PAS"/>
    <property type="match status" value="2"/>
</dbReference>
<dbReference type="Gene3D" id="3.20.20.450">
    <property type="entry name" value="EAL domain"/>
    <property type="match status" value="1"/>
</dbReference>
<dbReference type="PANTHER" id="PTHR44757">
    <property type="entry name" value="DIGUANYLATE CYCLASE DGCP"/>
    <property type="match status" value="1"/>
</dbReference>
<dbReference type="InterPro" id="IPR052155">
    <property type="entry name" value="Biofilm_reg_signaling"/>
</dbReference>
<dbReference type="Pfam" id="PF00563">
    <property type="entry name" value="EAL"/>
    <property type="match status" value="1"/>
</dbReference>
<dbReference type="InterPro" id="IPR000014">
    <property type="entry name" value="PAS"/>
</dbReference>
<gene>
    <name evidence="6" type="ORF">SAMN04487926_11961</name>
</gene>
<dbReference type="Pfam" id="PF00990">
    <property type="entry name" value="GGDEF"/>
    <property type="match status" value="1"/>
</dbReference>
<dbReference type="InterPro" id="IPR001610">
    <property type="entry name" value="PAC"/>
</dbReference>
<evidence type="ECO:0000259" key="2">
    <source>
        <dbReference type="PROSITE" id="PS50112"/>
    </source>
</evidence>
<dbReference type="PROSITE" id="PS50887">
    <property type="entry name" value="GGDEF"/>
    <property type="match status" value="1"/>
</dbReference>
<dbReference type="SMART" id="SM00267">
    <property type="entry name" value="GGDEF"/>
    <property type="match status" value="1"/>
</dbReference>
<evidence type="ECO:0000259" key="3">
    <source>
        <dbReference type="PROSITE" id="PS50113"/>
    </source>
</evidence>
<comment type="catalytic activity">
    <reaction evidence="1">
        <text>3',3'-c-di-GMP + H2O = 5'-phosphoguanylyl(3'-&gt;5')guanosine + H(+)</text>
        <dbReference type="Rhea" id="RHEA:24902"/>
        <dbReference type="ChEBI" id="CHEBI:15377"/>
        <dbReference type="ChEBI" id="CHEBI:15378"/>
        <dbReference type="ChEBI" id="CHEBI:58754"/>
        <dbReference type="ChEBI" id="CHEBI:58805"/>
        <dbReference type="EC" id="3.1.4.52"/>
    </reaction>
    <physiologicalReaction direction="left-to-right" evidence="1">
        <dbReference type="Rhea" id="RHEA:24903"/>
    </physiologicalReaction>
</comment>
<dbReference type="SMART" id="SM00086">
    <property type="entry name" value="PAC"/>
    <property type="match status" value="3"/>
</dbReference>
<dbReference type="EMBL" id="FNDI01000019">
    <property type="protein sequence ID" value="SDI56191.1"/>
    <property type="molecule type" value="Genomic_DNA"/>
</dbReference>
<accession>A0A7Z7FLH2</accession>
<dbReference type="GO" id="GO:0071111">
    <property type="term" value="F:cyclic-guanylate-specific phosphodiesterase activity"/>
    <property type="evidence" value="ECO:0007669"/>
    <property type="project" value="UniProtKB-EC"/>
</dbReference>
<dbReference type="PROSITE" id="PS50113">
    <property type="entry name" value="PAC"/>
    <property type="match status" value="4"/>
</dbReference>
<dbReference type="FunFam" id="3.30.70.270:FF:000001">
    <property type="entry name" value="Diguanylate cyclase domain protein"/>
    <property type="match status" value="1"/>
</dbReference>
<feature type="domain" description="PAC" evidence="3">
    <location>
        <begin position="153"/>
        <end position="205"/>
    </location>
</feature>
<dbReference type="CDD" id="cd00130">
    <property type="entry name" value="PAS"/>
    <property type="match status" value="3"/>
</dbReference>
<dbReference type="Gene3D" id="3.30.450.20">
    <property type="entry name" value="PAS domain"/>
    <property type="match status" value="4"/>
</dbReference>
<dbReference type="InterPro" id="IPR001633">
    <property type="entry name" value="EAL_dom"/>
</dbReference>
<proteinExistence type="predicted"/>
<evidence type="ECO:0000313" key="6">
    <source>
        <dbReference type="EMBL" id="SDI56191.1"/>
    </source>
</evidence>
<name>A0A7Z7FLH2_9BURK</name>
<dbReference type="CDD" id="cd01948">
    <property type="entry name" value="EAL"/>
    <property type="match status" value="1"/>
</dbReference>
<dbReference type="InterPro" id="IPR000700">
    <property type="entry name" value="PAS-assoc_C"/>
</dbReference>
<dbReference type="SUPFAM" id="SSF55785">
    <property type="entry name" value="PYP-like sensor domain (PAS domain)"/>
    <property type="match status" value="4"/>
</dbReference>
<dbReference type="CDD" id="cd01949">
    <property type="entry name" value="GGDEF"/>
    <property type="match status" value="1"/>
</dbReference>
<dbReference type="SUPFAM" id="SSF55073">
    <property type="entry name" value="Nucleotide cyclase"/>
    <property type="match status" value="1"/>
</dbReference>
<dbReference type="Proteomes" id="UP000198900">
    <property type="component" value="Unassembled WGS sequence"/>
</dbReference>